<organism evidence="2 3">
    <name type="scientific">Microscilla marina ATCC 23134</name>
    <dbReference type="NCBI Taxonomy" id="313606"/>
    <lineage>
        <taxon>Bacteria</taxon>
        <taxon>Pseudomonadati</taxon>
        <taxon>Bacteroidota</taxon>
        <taxon>Cytophagia</taxon>
        <taxon>Cytophagales</taxon>
        <taxon>Microscillaceae</taxon>
        <taxon>Microscilla</taxon>
    </lineage>
</organism>
<reference evidence="2 3" key="1">
    <citation type="submission" date="2007-01" db="EMBL/GenBank/DDBJ databases">
        <authorList>
            <person name="Haygood M."/>
            <person name="Podell S."/>
            <person name="Anderson C."/>
            <person name="Hopkinson B."/>
            <person name="Roe K."/>
            <person name="Barbeau K."/>
            <person name="Gaasterland T."/>
            <person name="Ferriera S."/>
            <person name="Johnson J."/>
            <person name="Kravitz S."/>
            <person name="Beeson K."/>
            <person name="Sutton G."/>
            <person name="Rogers Y.-H."/>
            <person name="Friedman R."/>
            <person name="Frazier M."/>
            <person name="Venter J.C."/>
        </authorList>
    </citation>
    <scope>NUCLEOTIDE SEQUENCE [LARGE SCALE GENOMIC DNA]</scope>
    <source>
        <strain evidence="2 3">ATCC 23134</strain>
    </source>
</reference>
<dbReference type="Gene3D" id="3.60.21.10">
    <property type="match status" value="1"/>
</dbReference>
<evidence type="ECO:0000259" key="1">
    <source>
        <dbReference type="Pfam" id="PF00149"/>
    </source>
</evidence>
<protein>
    <submittedName>
        <fullName evidence="2">Metallophosphoesterase</fullName>
    </submittedName>
</protein>
<dbReference type="GO" id="GO:0016791">
    <property type="term" value="F:phosphatase activity"/>
    <property type="evidence" value="ECO:0007669"/>
    <property type="project" value="TreeGrafter"/>
</dbReference>
<dbReference type="CDD" id="cd00144">
    <property type="entry name" value="MPP_PPP_family"/>
    <property type="match status" value="1"/>
</dbReference>
<proteinExistence type="predicted"/>
<dbReference type="GO" id="GO:0005737">
    <property type="term" value="C:cytoplasm"/>
    <property type="evidence" value="ECO:0007669"/>
    <property type="project" value="TreeGrafter"/>
</dbReference>
<evidence type="ECO:0000313" key="2">
    <source>
        <dbReference type="EMBL" id="EAY26743.1"/>
    </source>
</evidence>
<comment type="caution">
    <text evidence="2">The sequence shown here is derived from an EMBL/GenBank/DDBJ whole genome shotgun (WGS) entry which is preliminary data.</text>
</comment>
<dbReference type="Proteomes" id="UP000004095">
    <property type="component" value="Unassembled WGS sequence"/>
</dbReference>
<dbReference type="eggNOG" id="COG0639">
    <property type="taxonomic scope" value="Bacteria"/>
</dbReference>
<feature type="domain" description="Calcineurin-like phosphoesterase" evidence="1">
    <location>
        <begin position="19"/>
        <end position="145"/>
    </location>
</feature>
<dbReference type="RefSeq" id="WP_002700231.1">
    <property type="nucleotide sequence ID" value="NZ_AAWS01000030.1"/>
</dbReference>
<evidence type="ECO:0000313" key="3">
    <source>
        <dbReference type="Proteomes" id="UP000004095"/>
    </source>
</evidence>
<dbReference type="PANTHER" id="PTHR42850:SF4">
    <property type="entry name" value="ZINC-DEPENDENT ENDOPOLYPHOSPHATASE"/>
    <property type="match status" value="1"/>
</dbReference>
<sequence>MSTPLYQTIKKPTNGRRFAVGDVHGCCQTLKKMVEETLQLTKDDHLYLLGDYIDKGPDSAGTIDYIMALQAQSYQVYCLRGNHEENLLQAWQEYDSRTFRLFVSRINKSGDLLTEDAQIKPAYLHFFKNLPYYIVLDDYYLVHAGFDFTKMIF</sequence>
<accession>A1ZS20</accession>
<dbReference type="InterPro" id="IPR004843">
    <property type="entry name" value="Calcineurin-like_PHP"/>
</dbReference>
<gene>
    <name evidence="2" type="ORF">M23134_00709</name>
</gene>
<keyword evidence="3" id="KW-1185">Reference proteome</keyword>
<name>A1ZS20_MICM2</name>
<dbReference type="EMBL" id="AAWS01000030">
    <property type="protein sequence ID" value="EAY26743.1"/>
    <property type="molecule type" value="Genomic_DNA"/>
</dbReference>
<dbReference type="InterPro" id="IPR029052">
    <property type="entry name" value="Metallo-depent_PP-like"/>
</dbReference>
<dbReference type="GO" id="GO:0110154">
    <property type="term" value="P:RNA decapping"/>
    <property type="evidence" value="ECO:0007669"/>
    <property type="project" value="TreeGrafter"/>
</dbReference>
<dbReference type="PANTHER" id="PTHR42850">
    <property type="entry name" value="METALLOPHOSPHOESTERASE"/>
    <property type="match status" value="1"/>
</dbReference>
<dbReference type="SUPFAM" id="SSF56300">
    <property type="entry name" value="Metallo-dependent phosphatases"/>
    <property type="match status" value="1"/>
</dbReference>
<dbReference type="OrthoDB" id="9808081at2"/>
<dbReference type="InterPro" id="IPR050126">
    <property type="entry name" value="Ap4A_hydrolase"/>
</dbReference>
<dbReference type="GO" id="GO:0008803">
    <property type="term" value="F:bis(5'-nucleosyl)-tetraphosphatase (symmetrical) activity"/>
    <property type="evidence" value="ECO:0007669"/>
    <property type="project" value="TreeGrafter"/>
</dbReference>
<dbReference type="Pfam" id="PF00149">
    <property type="entry name" value="Metallophos"/>
    <property type="match status" value="1"/>
</dbReference>
<dbReference type="AlphaFoldDB" id="A1ZS20"/>